<dbReference type="RefSeq" id="WP_184915977.1">
    <property type="nucleotide sequence ID" value="NZ_JACHMO010000001.1"/>
</dbReference>
<protein>
    <submittedName>
        <fullName evidence="2">Pimeloyl-ACP methyl ester carboxylesterase</fullName>
    </submittedName>
</protein>
<dbReference type="Pfam" id="PF12697">
    <property type="entry name" value="Abhydrolase_6"/>
    <property type="match status" value="1"/>
</dbReference>
<dbReference type="EMBL" id="JACHMO010000001">
    <property type="protein sequence ID" value="MBB5800882.1"/>
    <property type="molecule type" value="Genomic_DNA"/>
</dbReference>
<sequence>MPGLTATRPGVDNHTPLILLPRTKPPGAPRVLLLHGMANNGNVWQPVCEEAGEQWEIWSAELPWRNEGVGSWAHEEDSARWVAEALTGVTDSAGPIDLVVAHSFSASLLLRVLAEVPASSPRAAVLVSPFYKPSPDDFDWSMLTGLATTFVDAMREGIRVAAAGRGNPDLHDAAALRVCERIGPYAWTRFLQTYLNSPWVDLDRLDLPCLVLAGEDDLIAPPTDAMSLAERLPSARLELLPSCGHFPMAQEAGAFTKKVADFLATLPSLP</sequence>
<accession>A0A7W9HEM7</accession>
<name>A0A7W9HEM7_9PSEU</name>
<keyword evidence="3" id="KW-1185">Reference proteome</keyword>
<evidence type="ECO:0000313" key="2">
    <source>
        <dbReference type="EMBL" id="MBB5800882.1"/>
    </source>
</evidence>
<dbReference type="AlphaFoldDB" id="A0A7W9HEM7"/>
<dbReference type="GO" id="GO:0003824">
    <property type="term" value="F:catalytic activity"/>
    <property type="evidence" value="ECO:0007669"/>
    <property type="project" value="UniProtKB-ARBA"/>
</dbReference>
<dbReference type="SUPFAM" id="SSF53474">
    <property type="entry name" value="alpha/beta-Hydrolases"/>
    <property type="match status" value="1"/>
</dbReference>
<dbReference type="InterPro" id="IPR029058">
    <property type="entry name" value="AB_hydrolase_fold"/>
</dbReference>
<organism evidence="2 3">
    <name type="scientific">Saccharothrix ecbatanensis</name>
    <dbReference type="NCBI Taxonomy" id="1105145"/>
    <lineage>
        <taxon>Bacteria</taxon>
        <taxon>Bacillati</taxon>
        <taxon>Actinomycetota</taxon>
        <taxon>Actinomycetes</taxon>
        <taxon>Pseudonocardiales</taxon>
        <taxon>Pseudonocardiaceae</taxon>
        <taxon>Saccharothrix</taxon>
    </lineage>
</organism>
<dbReference type="Proteomes" id="UP000552097">
    <property type="component" value="Unassembled WGS sequence"/>
</dbReference>
<evidence type="ECO:0000259" key="1">
    <source>
        <dbReference type="Pfam" id="PF12697"/>
    </source>
</evidence>
<dbReference type="Gene3D" id="3.40.50.1820">
    <property type="entry name" value="alpha/beta hydrolase"/>
    <property type="match status" value="1"/>
</dbReference>
<dbReference type="InterPro" id="IPR000073">
    <property type="entry name" value="AB_hydrolase_1"/>
</dbReference>
<feature type="domain" description="AB hydrolase-1" evidence="1">
    <location>
        <begin position="31"/>
        <end position="253"/>
    </location>
</feature>
<proteinExistence type="predicted"/>
<dbReference type="PANTHER" id="PTHR43689:SF8">
    <property type="entry name" value="ALPHA_BETA-HYDROLASES SUPERFAMILY PROTEIN"/>
    <property type="match status" value="1"/>
</dbReference>
<dbReference type="PANTHER" id="PTHR43689">
    <property type="entry name" value="HYDROLASE"/>
    <property type="match status" value="1"/>
</dbReference>
<reference evidence="2 3" key="1">
    <citation type="submission" date="2020-08" db="EMBL/GenBank/DDBJ databases">
        <title>Sequencing the genomes of 1000 actinobacteria strains.</title>
        <authorList>
            <person name="Klenk H.-P."/>
        </authorList>
    </citation>
    <scope>NUCLEOTIDE SEQUENCE [LARGE SCALE GENOMIC DNA]</scope>
    <source>
        <strain evidence="2 3">DSM 45486</strain>
    </source>
</reference>
<evidence type="ECO:0000313" key="3">
    <source>
        <dbReference type="Proteomes" id="UP000552097"/>
    </source>
</evidence>
<gene>
    <name evidence="2" type="ORF">F4560_000650</name>
</gene>
<comment type="caution">
    <text evidence="2">The sequence shown here is derived from an EMBL/GenBank/DDBJ whole genome shotgun (WGS) entry which is preliminary data.</text>
</comment>